<name>A0A6M3Y3W4_9ZZZZ</name>
<organism evidence="1">
    <name type="scientific">viral metagenome</name>
    <dbReference type="NCBI Taxonomy" id="1070528"/>
    <lineage>
        <taxon>unclassified sequences</taxon>
        <taxon>metagenomes</taxon>
        <taxon>organismal metagenomes</taxon>
    </lineage>
</organism>
<accession>A0A6M3Y3W4</accession>
<dbReference type="AlphaFoldDB" id="A0A6M3Y3W4"/>
<proteinExistence type="predicted"/>
<protein>
    <submittedName>
        <fullName evidence="1">Uncharacterized protein</fullName>
    </submittedName>
</protein>
<evidence type="ECO:0000313" key="1">
    <source>
        <dbReference type="EMBL" id="QJI03106.1"/>
    </source>
</evidence>
<gene>
    <name evidence="1" type="ORF">TM448B04062_0010</name>
</gene>
<sequence>MTETEAKALHWLSQTTGFEEADIRYSCNSSPDFQLPDGRGFEIKCKHQQSRSITIYEAQWKKLLKHPDCQIVIWGDSTEPLACIPMSELPYQARRWHEWHIRFWSFTDPTWPTRLKAFKRANPHMSDASIAGTFHRSVVDVRRVLRQIPHV</sequence>
<reference evidence="1" key="1">
    <citation type="submission" date="2020-03" db="EMBL/GenBank/DDBJ databases">
        <title>The deep terrestrial virosphere.</title>
        <authorList>
            <person name="Holmfeldt K."/>
            <person name="Nilsson E."/>
            <person name="Simone D."/>
            <person name="Lopez-Fernandez M."/>
            <person name="Wu X."/>
            <person name="de Brujin I."/>
            <person name="Lundin D."/>
            <person name="Andersson A."/>
            <person name="Bertilsson S."/>
            <person name="Dopson M."/>
        </authorList>
    </citation>
    <scope>NUCLEOTIDE SEQUENCE</scope>
    <source>
        <strain evidence="1">TM448B04062</strain>
    </source>
</reference>
<dbReference type="EMBL" id="MT145058">
    <property type="protein sequence ID" value="QJI03106.1"/>
    <property type="molecule type" value="Genomic_DNA"/>
</dbReference>